<name>A0AAD4XK81_9MAGN</name>
<comment type="caution">
    <text evidence="2">The sequence shown here is derived from an EMBL/GenBank/DDBJ whole genome shotgun (WGS) entry which is preliminary data.</text>
</comment>
<evidence type="ECO:0000313" key="2">
    <source>
        <dbReference type="EMBL" id="KAI3921512.1"/>
    </source>
</evidence>
<evidence type="ECO:0000259" key="1">
    <source>
        <dbReference type="Pfam" id="PF07734"/>
    </source>
</evidence>
<feature type="domain" description="F-box associated beta-propeller type 1" evidence="1">
    <location>
        <begin position="1"/>
        <end position="118"/>
    </location>
</feature>
<feature type="non-terminal residue" evidence="2">
    <location>
        <position position="1"/>
    </location>
</feature>
<dbReference type="InterPro" id="IPR017451">
    <property type="entry name" value="F-box-assoc_interact_dom"/>
</dbReference>
<gene>
    <name evidence="2" type="ORF">MKW98_013446</name>
</gene>
<dbReference type="InterPro" id="IPR006527">
    <property type="entry name" value="F-box-assoc_dom_typ1"/>
</dbReference>
<dbReference type="NCBIfam" id="TIGR01640">
    <property type="entry name" value="F_box_assoc_1"/>
    <property type="match status" value="1"/>
</dbReference>
<dbReference type="EMBL" id="JAJJMB010008687">
    <property type="protein sequence ID" value="KAI3921512.1"/>
    <property type="molecule type" value="Genomic_DNA"/>
</dbReference>
<evidence type="ECO:0000313" key="3">
    <source>
        <dbReference type="Proteomes" id="UP001202328"/>
    </source>
</evidence>
<protein>
    <recommendedName>
        <fullName evidence="1">F-box associated beta-propeller type 1 domain-containing protein</fullName>
    </recommendedName>
</protein>
<proteinExistence type="predicted"/>
<sequence length="144" mass="16305">TDSWRLIDSDFRTHCYSGGAVGRSLNGIYFHQGVDYTAKPNEYHTQDKKSVILSFDLSKEKYQRVLQIPENNFHQLESIGDELACTTATRGSGGIYKVWVLNDYDDNMVEELWTELYRVGPFAPSMLAISGCVVKFSSSGILFF</sequence>
<dbReference type="AlphaFoldDB" id="A0AAD4XK81"/>
<dbReference type="Proteomes" id="UP001202328">
    <property type="component" value="Unassembled WGS sequence"/>
</dbReference>
<organism evidence="2 3">
    <name type="scientific">Papaver atlanticum</name>
    <dbReference type="NCBI Taxonomy" id="357466"/>
    <lineage>
        <taxon>Eukaryota</taxon>
        <taxon>Viridiplantae</taxon>
        <taxon>Streptophyta</taxon>
        <taxon>Embryophyta</taxon>
        <taxon>Tracheophyta</taxon>
        <taxon>Spermatophyta</taxon>
        <taxon>Magnoliopsida</taxon>
        <taxon>Ranunculales</taxon>
        <taxon>Papaveraceae</taxon>
        <taxon>Papaveroideae</taxon>
        <taxon>Papaver</taxon>
    </lineage>
</organism>
<dbReference type="Pfam" id="PF07734">
    <property type="entry name" value="FBA_1"/>
    <property type="match status" value="1"/>
</dbReference>
<reference evidence="2" key="1">
    <citation type="submission" date="2022-04" db="EMBL/GenBank/DDBJ databases">
        <title>A functionally conserved STORR gene fusion in Papaver species that diverged 16.8 million years ago.</title>
        <authorList>
            <person name="Catania T."/>
        </authorList>
    </citation>
    <scope>NUCLEOTIDE SEQUENCE</scope>
    <source>
        <strain evidence="2">S-188037</strain>
    </source>
</reference>
<accession>A0AAD4XK81</accession>
<keyword evidence="3" id="KW-1185">Reference proteome</keyword>